<reference evidence="2" key="1">
    <citation type="journal article" date="2022" name="bioRxiv">
        <title>Sequencing and chromosome-scale assembly of the giantPleurodeles waltlgenome.</title>
        <authorList>
            <person name="Brown T."/>
            <person name="Elewa A."/>
            <person name="Iarovenko S."/>
            <person name="Subramanian E."/>
            <person name="Araus A.J."/>
            <person name="Petzold A."/>
            <person name="Susuki M."/>
            <person name="Suzuki K.-i.T."/>
            <person name="Hayashi T."/>
            <person name="Toyoda A."/>
            <person name="Oliveira C."/>
            <person name="Osipova E."/>
            <person name="Leigh N.D."/>
            <person name="Simon A."/>
            <person name="Yun M.H."/>
        </authorList>
    </citation>
    <scope>NUCLEOTIDE SEQUENCE</scope>
    <source>
        <strain evidence="2">20211129_DDA</strain>
        <tissue evidence="2">Liver</tissue>
    </source>
</reference>
<name>A0AAV7WNS0_PLEWA</name>
<sequence>MTRDLRVGDRVIIKDRRPGWKFCMPYEPGVWTVTGVSGTMVTAEKGRNRVSQNISWFREATFADFYEEPDGDDYIPNWSSAGVPGRDCETGSPQAAEQNSFRVPASDVPMASDVEGRSQSGKYNLRPNLPPHQRLKDFACNLKL</sequence>
<evidence type="ECO:0000313" key="2">
    <source>
        <dbReference type="EMBL" id="KAJ1214306.1"/>
    </source>
</evidence>
<dbReference type="EMBL" id="JANPWB010000001">
    <property type="protein sequence ID" value="KAJ1214306.1"/>
    <property type="molecule type" value="Genomic_DNA"/>
</dbReference>
<proteinExistence type="predicted"/>
<feature type="compositionally biased region" description="Polar residues" evidence="1">
    <location>
        <begin position="91"/>
        <end position="101"/>
    </location>
</feature>
<feature type="region of interest" description="Disordered" evidence="1">
    <location>
        <begin position="79"/>
        <end position="128"/>
    </location>
</feature>
<evidence type="ECO:0000256" key="1">
    <source>
        <dbReference type="SAM" id="MobiDB-lite"/>
    </source>
</evidence>
<dbReference type="Proteomes" id="UP001066276">
    <property type="component" value="Chromosome 1_1"/>
</dbReference>
<dbReference type="AlphaFoldDB" id="A0AAV7WNS0"/>
<protein>
    <submittedName>
        <fullName evidence="2">Uncharacterized protein</fullName>
    </submittedName>
</protein>
<accession>A0AAV7WNS0</accession>
<organism evidence="2 3">
    <name type="scientific">Pleurodeles waltl</name>
    <name type="common">Iberian ribbed newt</name>
    <dbReference type="NCBI Taxonomy" id="8319"/>
    <lineage>
        <taxon>Eukaryota</taxon>
        <taxon>Metazoa</taxon>
        <taxon>Chordata</taxon>
        <taxon>Craniata</taxon>
        <taxon>Vertebrata</taxon>
        <taxon>Euteleostomi</taxon>
        <taxon>Amphibia</taxon>
        <taxon>Batrachia</taxon>
        <taxon>Caudata</taxon>
        <taxon>Salamandroidea</taxon>
        <taxon>Salamandridae</taxon>
        <taxon>Pleurodelinae</taxon>
        <taxon>Pleurodeles</taxon>
    </lineage>
</organism>
<comment type="caution">
    <text evidence="2">The sequence shown here is derived from an EMBL/GenBank/DDBJ whole genome shotgun (WGS) entry which is preliminary data.</text>
</comment>
<gene>
    <name evidence="2" type="ORF">NDU88_001925</name>
</gene>
<evidence type="ECO:0000313" key="3">
    <source>
        <dbReference type="Proteomes" id="UP001066276"/>
    </source>
</evidence>
<keyword evidence="3" id="KW-1185">Reference proteome</keyword>